<sequence length="651" mass="74326">MYQCKADILRLEILWREGGVYIDADMVWLHKDLQDVLDLCKDTGFFCGFEPDTKDKPYSVIGNSFLAATPKHPLVDMLIKYIRAIYPHKRPYHGVEWVTGPLAYTKCISHTKMPWTIPPQIWFYPKFHYVPNPDAINLADFPDSYAFQFGYTCSGLEGWVANSIRRCTLDSYWLDKCPQLKDLDWPLGKLAAFPKEGEAPAGGGEIPKVIHQFAFQGQKPDRWIKTWAEDFVRENPGWSYKCWTSMTELKGDYFCCNMYNDQPWQMDSMAMRLLSLEVIYRHGGYHVPLTSPWRKDCSSMPALDEGSAGLLDPNADGSIFGAEALSHGFAEAESLRIVGCAKESPQCLEKIRRIMMMDTRVINERFLTYPDSVAAYLDFPDWTRFLGASEMWDLCNHPASERAMLAWSYDSTVPCYRLSDGHRGLVKESQQRCIVVTDPELFYFKSLIDSIPGFISKLDQECGSWQVMLIALEYEAGLEGSVLYKLNTATGSPNQKYIGAVFNSGWAKLIPDLDGVKDVQGTFYSSLMQQHDKLRIHVGCEKFTHDRALANIYRSIPSITHAFKVVANHEPPMDFDSQERSGNTLKAFKNGNTRFELQVDNEHRATYRGFNEDGAINSEIRLVDGHAGKRIEWLKVFFNHQVVLEKHNVNV</sequence>
<dbReference type="Gene3D" id="3.90.550.20">
    <property type="match status" value="1"/>
</dbReference>
<dbReference type="AlphaFoldDB" id="A0A7S1EIP6"/>
<name>A0A7S1EIP6_HEMAN</name>
<dbReference type="InterPro" id="IPR029044">
    <property type="entry name" value="Nucleotide-diphossugar_trans"/>
</dbReference>
<dbReference type="PANTHER" id="PTHR32385">
    <property type="entry name" value="MANNOSYL PHOSPHORYLINOSITOL CERAMIDE SYNTHASE"/>
    <property type="match status" value="1"/>
</dbReference>
<dbReference type="Pfam" id="PF04488">
    <property type="entry name" value="Gly_transf_sug"/>
    <property type="match status" value="1"/>
</dbReference>
<dbReference type="SUPFAM" id="SSF53448">
    <property type="entry name" value="Nucleotide-diphospho-sugar transferases"/>
    <property type="match status" value="1"/>
</dbReference>
<protein>
    <recommendedName>
        <fullName evidence="3">Alpha 1,4-glycosyltransferase domain-containing protein</fullName>
    </recommendedName>
</protein>
<dbReference type="GO" id="GO:0000030">
    <property type="term" value="F:mannosyltransferase activity"/>
    <property type="evidence" value="ECO:0007669"/>
    <property type="project" value="TreeGrafter"/>
</dbReference>
<dbReference type="EMBL" id="HBFX01045895">
    <property type="protein sequence ID" value="CAD8976567.1"/>
    <property type="molecule type" value="Transcribed_RNA"/>
</dbReference>
<dbReference type="InterPro" id="IPR051706">
    <property type="entry name" value="Glycosyltransferase_domain"/>
</dbReference>
<dbReference type="GO" id="GO:0051999">
    <property type="term" value="P:mannosyl-inositol phosphorylceramide biosynthetic process"/>
    <property type="evidence" value="ECO:0007669"/>
    <property type="project" value="TreeGrafter"/>
</dbReference>
<gene>
    <name evidence="2" type="ORF">HAND00432_LOCUS27574</name>
</gene>
<evidence type="ECO:0008006" key="3">
    <source>
        <dbReference type="Google" id="ProtNLM"/>
    </source>
</evidence>
<accession>A0A7S1EIP6</accession>
<evidence type="ECO:0000313" key="2">
    <source>
        <dbReference type="EMBL" id="CAD8976567.1"/>
    </source>
</evidence>
<organism evidence="2">
    <name type="scientific">Hemiselmis andersenii</name>
    <name type="common">Cryptophyte alga</name>
    <dbReference type="NCBI Taxonomy" id="464988"/>
    <lineage>
        <taxon>Eukaryota</taxon>
        <taxon>Cryptophyceae</taxon>
        <taxon>Cryptomonadales</taxon>
        <taxon>Hemiselmidaceae</taxon>
        <taxon>Hemiselmis</taxon>
    </lineage>
</organism>
<dbReference type="PANTHER" id="PTHR32385:SF15">
    <property type="entry name" value="INOSITOL PHOSPHOCERAMIDE MANNOSYLTRANSFERASE 1"/>
    <property type="match status" value="1"/>
</dbReference>
<proteinExistence type="predicted"/>
<reference evidence="2" key="1">
    <citation type="submission" date="2021-01" db="EMBL/GenBank/DDBJ databases">
        <authorList>
            <person name="Corre E."/>
            <person name="Pelletier E."/>
            <person name="Niang G."/>
            <person name="Scheremetjew M."/>
            <person name="Finn R."/>
            <person name="Kale V."/>
            <person name="Holt S."/>
            <person name="Cochrane G."/>
            <person name="Meng A."/>
            <person name="Brown T."/>
            <person name="Cohen L."/>
        </authorList>
    </citation>
    <scope>NUCLEOTIDE SEQUENCE</scope>
    <source>
        <strain evidence="2">CCMP644</strain>
    </source>
</reference>
<evidence type="ECO:0000256" key="1">
    <source>
        <dbReference type="ARBA" id="ARBA00022679"/>
    </source>
</evidence>
<dbReference type="GO" id="GO:0016020">
    <property type="term" value="C:membrane"/>
    <property type="evidence" value="ECO:0007669"/>
    <property type="project" value="GOC"/>
</dbReference>
<keyword evidence="1" id="KW-0808">Transferase</keyword>
<dbReference type="InterPro" id="IPR007577">
    <property type="entry name" value="GlycoTrfase_DXD_sugar-bd_CS"/>
</dbReference>